<comment type="subcellular location">
    <subcellularLocation>
        <location evidence="1">Cell membrane</location>
        <topology evidence="1">Multi-pass membrane protein</topology>
    </subcellularLocation>
</comment>
<evidence type="ECO:0000256" key="1">
    <source>
        <dbReference type="ARBA" id="ARBA00004651"/>
    </source>
</evidence>
<feature type="transmembrane region" description="Helical" evidence="10">
    <location>
        <begin position="126"/>
        <end position="149"/>
    </location>
</feature>
<evidence type="ECO:0000256" key="8">
    <source>
        <dbReference type="ARBA" id="ARBA00023136"/>
    </source>
</evidence>
<organism evidence="12">
    <name type="scientific">hydrothermal vent metagenome</name>
    <dbReference type="NCBI Taxonomy" id="652676"/>
    <lineage>
        <taxon>unclassified sequences</taxon>
        <taxon>metagenomes</taxon>
        <taxon>ecological metagenomes</taxon>
    </lineage>
</organism>
<evidence type="ECO:0000256" key="2">
    <source>
        <dbReference type="ARBA" id="ARBA00010442"/>
    </source>
</evidence>
<dbReference type="Pfam" id="PF01618">
    <property type="entry name" value="MotA_ExbB"/>
    <property type="match status" value="1"/>
</dbReference>
<keyword evidence="4" id="KW-1003">Cell membrane</keyword>
<protein>
    <submittedName>
        <fullName evidence="12">MotA/TolQ/ExbB proton channel family protein</fullName>
    </submittedName>
</protein>
<keyword evidence="3" id="KW-0813">Transport</keyword>
<feature type="transmembrane region" description="Helical" evidence="10">
    <location>
        <begin position="16"/>
        <end position="33"/>
    </location>
</feature>
<dbReference type="PANTHER" id="PTHR30625:SF15">
    <property type="entry name" value="BIOPOLYMER TRANSPORT PROTEIN EXBB"/>
    <property type="match status" value="1"/>
</dbReference>
<dbReference type="EMBL" id="UOGF01000047">
    <property type="protein sequence ID" value="VAX29075.1"/>
    <property type="molecule type" value="Genomic_DNA"/>
</dbReference>
<keyword evidence="5 10" id="KW-0812">Transmembrane</keyword>
<accession>A0A3B1DBB0</accession>
<feature type="region of interest" description="Disordered" evidence="9">
    <location>
        <begin position="212"/>
        <end position="253"/>
    </location>
</feature>
<dbReference type="GO" id="GO:0005886">
    <property type="term" value="C:plasma membrane"/>
    <property type="evidence" value="ECO:0007669"/>
    <property type="project" value="UniProtKB-SubCell"/>
</dbReference>
<feature type="transmembrane region" description="Helical" evidence="10">
    <location>
        <begin position="161"/>
        <end position="186"/>
    </location>
</feature>
<dbReference type="AlphaFoldDB" id="A0A3B1DBB0"/>
<evidence type="ECO:0000256" key="5">
    <source>
        <dbReference type="ARBA" id="ARBA00022692"/>
    </source>
</evidence>
<dbReference type="GO" id="GO:0017038">
    <property type="term" value="P:protein import"/>
    <property type="evidence" value="ECO:0007669"/>
    <property type="project" value="TreeGrafter"/>
</dbReference>
<reference evidence="12" key="1">
    <citation type="submission" date="2018-06" db="EMBL/GenBank/DDBJ databases">
        <authorList>
            <person name="Zhirakovskaya E."/>
        </authorList>
    </citation>
    <scope>NUCLEOTIDE SEQUENCE</scope>
</reference>
<keyword evidence="6" id="KW-0653">Protein transport</keyword>
<evidence type="ECO:0000256" key="9">
    <source>
        <dbReference type="SAM" id="MobiDB-lite"/>
    </source>
</evidence>
<gene>
    <name evidence="12" type="ORF">MNBD_NITROSPIRAE01-217</name>
</gene>
<keyword evidence="8 10" id="KW-0472">Membrane</keyword>
<evidence type="ECO:0000259" key="11">
    <source>
        <dbReference type="Pfam" id="PF01618"/>
    </source>
</evidence>
<keyword evidence="7 10" id="KW-1133">Transmembrane helix</keyword>
<sequence length="253" mass="27490">MSSLEGIIRFFQSGGVFMYPLMFILALGTAIVVERVMILMRSRVDPIALWRKLSSNLSSKKFDEALKACSGPHFNKPLHHVMKTGIQGMQMARSREEIQGMTDEAVMEVMPRLEARLHYLPNLANVATLVGLLGTIMGLIDAFTAVGAADPAQKAALLAKGISLAMNTTAFGLVVAIPLMLIYTFLQAWTNRSIDRLDEYALKLLNFSGASVTVEGGGSKPSRETSGNAVESDTREKWRVTPGTSTEGMGHAQ</sequence>
<evidence type="ECO:0000313" key="12">
    <source>
        <dbReference type="EMBL" id="VAX29075.1"/>
    </source>
</evidence>
<evidence type="ECO:0000256" key="6">
    <source>
        <dbReference type="ARBA" id="ARBA00022927"/>
    </source>
</evidence>
<evidence type="ECO:0000256" key="10">
    <source>
        <dbReference type="SAM" id="Phobius"/>
    </source>
</evidence>
<comment type="similarity">
    <text evidence="2">Belongs to the ExbB/TolQ family.</text>
</comment>
<dbReference type="PANTHER" id="PTHR30625">
    <property type="entry name" value="PROTEIN TOLQ"/>
    <property type="match status" value="1"/>
</dbReference>
<dbReference type="InterPro" id="IPR002898">
    <property type="entry name" value="MotA_ExbB_proton_chnl"/>
</dbReference>
<feature type="domain" description="MotA/TolQ/ExbB proton channel" evidence="11">
    <location>
        <begin position="75"/>
        <end position="198"/>
    </location>
</feature>
<dbReference type="InterPro" id="IPR050790">
    <property type="entry name" value="ExbB/TolQ_transport"/>
</dbReference>
<name>A0A3B1DBB0_9ZZZZ</name>
<evidence type="ECO:0000256" key="3">
    <source>
        <dbReference type="ARBA" id="ARBA00022448"/>
    </source>
</evidence>
<evidence type="ECO:0000256" key="4">
    <source>
        <dbReference type="ARBA" id="ARBA00022475"/>
    </source>
</evidence>
<evidence type="ECO:0000256" key="7">
    <source>
        <dbReference type="ARBA" id="ARBA00022989"/>
    </source>
</evidence>
<proteinExistence type="inferred from homology"/>